<evidence type="ECO:0000313" key="2">
    <source>
        <dbReference type="Proteomes" id="UP000094652"/>
    </source>
</evidence>
<dbReference type="Proteomes" id="UP000094652">
    <property type="component" value="Chromosome"/>
</dbReference>
<proteinExistence type="predicted"/>
<gene>
    <name evidence="1" type="ORF">BGI42_15790</name>
</gene>
<evidence type="ECO:0000313" key="1">
    <source>
        <dbReference type="EMBL" id="AUO15598.1"/>
    </source>
</evidence>
<organism evidence="1 2">
    <name type="scientific">Clostridium taeniosporum</name>
    <dbReference type="NCBI Taxonomy" id="394958"/>
    <lineage>
        <taxon>Bacteria</taxon>
        <taxon>Bacillati</taxon>
        <taxon>Bacillota</taxon>
        <taxon>Clostridia</taxon>
        <taxon>Eubacteriales</taxon>
        <taxon>Clostridiaceae</taxon>
        <taxon>Clostridium</taxon>
    </lineage>
</organism>
<accession>A0A2I6SDE9</accession>
<reference evidence="2" key="1">
    <citation type="submission" date="2016-09" db="EMBL/GenBank/DDBJ databases">
        <title>Genomics of Clostridium taeniosporum, an organism which forms endospores with ribbon-like appendages.</title>
        <authorList>
            <person name="Walker J.R."/>
        </authorList>
    </citation>
    <scope>NUCLEOTIDE SEQUENCE [LARGE SCALE GENOMIC DNA]</scope>
    <source>
        <strain evidence="2">1/k</strain>
    </source>
</reference>
<protein>
    <submittedName>
        <fullName evidence="1">Uncharacterized protein</fullName>
    </submittedName>
</protein>
<keyword evidence="2" id="KW-1185">Reference proteome</keyword>
<dbReference type="EMBL" id="CP017253">
    <property type="protein sequence ID" value="AUO15598.1"/>
    <property type="molecule type" value="Genomic_DNA"/>
</dbReference>
<name>A0A2I6SDE9_9CLOT</name>
<dbReference type="KEGG" id="ctae:BGI42_15790"/>
<dbReference type="AlphaFoldDB" id="A0A2I6SDE9"/>
<sequence length="89" mass="9061">MLFTSSNIASQCPSVPFLCGLLGHTTSVPSIKIILSISSDSSIGNVSILGISISSYIGNVSILGTFNPSSDGNTSILGMSICVVLIVLV</sequence>